<proteinExistence type="predicted"/>
<dbReference type="Proteomes" id="UP001196873">
    <property type="component" value="Unassembled WGS sequence"/>
</dbReference>
<sequence length="66" mass="7499">MEEKKLIDEYREAVRQCMLSATKDNGELQLTEKEVNARLASFSDDDLAFGMPFNTPEETANMLLAE</sequence>
<reference evidence="1" key="1">
    <citation type="submission" date="2021-07" db="EMBL/GenBank/DDBJ databases">
        <title>Genomic diversity and antimicrobial resistance of Prevotella spp. isolated from chronic lung disease airways.</title>
        <authorList>
            <person name="Webb K.A."/>
            <person name="Olagoke O.S."/>
            <person name="Baird T."/>
            <person name="Neill J."/>
            <person name="Pham A."/>
            <person name="Wells T.J."/>
            <person name="Ramsay K.A."/>
            <person name="Bell S.C."/>
            <person name="Sarovich D.S."/>
            <person name="Price E.P."/>
        </authorList>
    </citation>
    <scope>NUCLEOTIDE SEQUENCE</scope>
    <source>
        <strain evidence="1">SCHI0047.S.3</strain>
    </source>
</reference>
<organism evidence="1 2">
    <name type="scientific">Segatella salivae</name>
    <dbReference type="NCBI Taxonomy" id="228604"/>
    <lineage>
        <taxon>Bacteria</taxon>
        <taxon>Pseudomonadati</taxon>
        <taxon>Bacteroidota</taxon>
        <taxon>Bacteroidia</taxon>
        <taxon>Bacteroidales</taxon>
        <taxon>Prevotellaceae</taxon>
        <taxon>Segatella</taxon>
    </lineage>
</organism>
<name>A0AAW4NR36_9BACT</name>
<protein>
    <submittedName>
        <fullName evidence="1">Uncharacterized protein</fullName>
    </submittedName>
</protein>
<dbReference type="AlphaFoldDB" id="A0AAW4NR36"/>
<gene>
    <name evidence="1" type="ORF">KZY68_01540</name>
</gene>
<evidence type="ECO:0000313" key="1">
    <source>
        <dbReference type="EMBL" id="MBW4864722.1"/>
    </source>
</evidence>
<dbReference type="RefSeq" id="WP_219427254.1">
    <property type="nucleotide sequence ID" value="NZ_JABZUZ010000006.1"/>
</dbReference>
<evidence type="ECO:0000313" key="2">
    <source>
        <dbReference type="Proteomes" id="UP001196873"/>
    </source>
</evidence>
<accession>A0AAW4NR36</accession>
<comment type="caution">
    <text evidence="1">The sequence shown here is derived from an EMBL/GenBank/DDBJ whole genome shotgun (WGS) entry which is preliminary data.</text>
</comment>
<dbReference type="EMBL" id="JAHXRF010000002">
    <property type="protein sequence ID" value="MBW4864722.1"/>
    <property type="molecule type" value="Genomic_DNA"/>
</dbReference>